<name>K9EB41_9LACT</name>
<dbReference type="Pfam" id="PF08378">
    <property type="entry name" value="NERD"/>
    <property type="match status" value="1"/>
</dbReference>
<feature type="domain" description="NERD" evidence="1">
    <location>
        <begin position="48"/>
        <end position="161"/>
    </location>
</feature>
<reference evidence="2 3" key="1">
    <citation type="submission" date="2012-09" db="EMBL/GenBank/DDBJ databases">
        <title>The Genome Sequence of Alloiococcus otitis ATCC 51267.</title>
        <authorList>
            <consortium name="The Broad Institute Genome Sequencing Platform"/>
            <person name="Earl A."/>
            <person name="Ward D."/>
            <person name="Feldgarden M."/>
            <person name="Gevers D."/>
            <person name="Huys G."/>
            <person name="Walker B."/>
            <person name="Young S.K."/>
            <person name="Zeng Q."/>
            <person name="Gargeya S."/>
            <person name="Fitzgerald M."/>
            <person name="Haas B."/>
            <person name="Abouelleil A."/>
            <person name="Alvarado L."/>
            <person name="Arachchi H.M."/>
            <person name="Berlin A.M."/>
            <person name="Chapman S.B."/>
            <person name="Goldberg J."/>
            <person name="Griggs A."/>
            <person name="Gujja S."/>
            <person name="Hansen M."/>
            <person name="Howarth C."/>
            <person name="Imamovic A."/>
            <person name="Larimer J."/>
            <person name="McCowen C."/>
            <person name="Montmayeur A."/>
            <person name="Murphy C."/>
            <person name="Neiman D."/>
            <person name="Pearson M."/>
            <person name="Priest M."/>
            <person name="Roberts A."/>
            <person name="Saif S."/>
            <person name="Shea T."/>
            <person name="Sisk P."/>
            <person name="Sykes S."/>
            <person name="Wortman J."/>
            <person name="Nusbaum C."/>
            <person name="Birren B."/>
        </authorList>
    </citation>
    <scope>NUCLEOTIDE SEQUENCE [LARGE SCALE GENOMIC DNA]</scope>
    <source>
        <strain evidence="2 3">ATCC 51267</strain>
    </source>
</reference>
<dbReference type="HOGENOM" id="CLU_073334_0_0_9"/>
<comment type="caution">
    <text evidence="2">The sequence shown here is derived from an EMBL/GenBank/DDBJ whole genome shotgun (WGS) entry which is preliminary data.</text>
</comment>
<protein>
    <recommendedName>
        <fullName evidence="1">NERD domain-containing protein</fullName>
    </recommendedName>
</protein>
<evidence type="ECO:0000313" key="3">
    <source>
        <dbReference type="Proteomes" id="UP000009875"/>
    </source>
</evidence>
<dbReference type="EMBL" id="AGXA01000027">
    <property type="protein sequence ID" value="EKU93076.1"/>
    <property type="molecule type" value="Genomic_DNA"/>
</dbReference>
<dbReference type="AlphaFoldDB" id="K9EB41"/>
<dbReference type="InterPro" id="IPR011528">
    <property type="entry name" value="NERD"/>
</dbReference>
<dbReference type="RefSeq" id="WP_003778890.1">
    <property type="nucleotide sequence ID" value="NZ_JH992961.1"/>
</dbReference>
<organism evidence="2 3">
    <name type="scientific">Alloiococcus otitis ATCC 51267</name>
    <dbReference type="NCBI Taxonomy" id="883081"/>
    <lineage>
        <taxon>Bacteria</taxon>
        <taxon>Bacillati</taxon>
        <taxon>Bacillota</taxon>
        <taxon>Bacilli</taxon>
        <taxon>Lactobacillales</taxon>
        <taxon>Carnobacteriaceae</taxon>
        <taxon>Alloiococcus</taxon>
    </lineage>
</organism>
<proteinExistence type="predicted"/>
<dbReference type="Proteomes" id="UP000009875">
    <property type="component" value="Unassembled WGS sequence"/>
</dbReference>
<keyword evidence="3" id="KW-1185">Reference proteome</keyword>
<dbReference type="STRING" id="883081.HMPREF9698_01272"/>
<evidence type="ECO:0000313" key="2">
    <source>
        <dbReference type="EMBL" id="EKU93076.1"/>
    </source>
</evidence>
<gene>
    <name evidence="2" type="ORF">HMPREF9698_01272</name>
</gene>
<evidence type="ECO:0000259" key="1">
    <source>
        <dbReference type="PROSITE" id="PS50965"/>
    </source>
</evidence>
<dbReference type="eggNOG" id="ENOG502Z8AV">
    <property type="taxonomic scope" value="Bacteria"/>
</dbReference>
<sequence length="330" mass="38620">METRTVDNKQMMDRKLNFIRQPSRELQAEVVKTLRTKAFASDVQRLIKGFAGERQFDEIYSTFAQDSWDYLTDFHFELGTLTQLDAILITPGHIHVYEVKNYPAYCQVQNDIFSYNGQPLASNPFNQVRAIKSRFNSLLSLIGYQGQATYHLVMINKDCYFKDRDQFSDVLMRNELKLHFQSLQGASYKKNPSNLLEKIKRFETDNPYHKNYAFDYRDLPPGILCYKCGSLDTYPSYKQIKCRDCGHARSKTQALQNLIGELSILDQNTPIRTHDIHQYSGGLLSKRFIMDRISHLLNKKLPKARHYVPSTKMYNFSALYKIIHDKFNIY</sequence>
<accession>K9EB41</accession>
<dbReference type="PROSITE" id="PS50965">
    <property type="entry name" value="NERD"/>
    <property type="match status" value="1"/>
</dbReference>